<name>A0A6S7BCJ1_9BURK</name>
<dbReference type="Pfam" id="PF01663">
    <property type="entry name" value="Phosphodiest"/>
    <property type="match status" value="1"/>
</dbReference>
<dbReference type="NCBIfam" id="TIGR02335">
    <property type="entry name" value="hydr_PhnA"/>
    <property type="match status" value="1"/>
</dbReference>
<dbReference type="EC" id="3.11.1.2" evidence="1"/>
<keyword evidence="1" id="KW-0378">Hydrolase</keyword>
<dbReference type="RefSeq" id="WP_175106096.1">
    <property type="nucleotide sequence ID" value="NZ_CADIKM010000018.1"/>
</dbReference>
<dbReference type="SUPFAM" id="SSF53649">
    <property type="entry name" value="Alkaline phosphatase-like"/>
    <property type="match status" value="1"/>
</dbReference>
<proteinExistence type="predicted"/>
<protein>
    <submittedName>
        <fullName evidence="1">Phosphonoacetate hydrolase</fullName>
        <ecNumber evidence="1">3.11.1.2</ecNumber>
    </submittedName>
</protein>
<dbReference type="CDD" id="cd16018">
    <property type="entry name" value="Enpp"/>
    <property type="match status" value="1"/>
</dbReference>
<organism evidence="1 2">
    <name type="scientific">Pararobbsia alpina</name>
    <dbReference type="NCBI Taxonomy" id="621374"/>
    <lineage>
        <taxon>Bacteria</taxon>
        <taxon>Pseudomonadati</taxon>
        <taxon>Pseudomonadota</taxon>
        <taxon>Betaproteobacteria</taxon>
        <taxon>Burkholderiales</taxon>
        <taxon>Burkholderiaceae</taxon>
        <taxon>Pararobbsia</taxon>
    </lineage>
</organism>
<dbReference type="EMBL" id="CADIKM010000018">
    <property type="protein sequence ID" value="CAB3793748.1"/>
    <property type="molecule type" value="Genomic_DNA"/>
</dbReference>
<dbReference type="Gene3D" id="3.30.1360.110">
    <property type="entry name" value="Domain 2, Phosphonoacetate Hydrolase"/>
    <property type="match status" value="1"/>
</dbReference>
<dbReference type="PANTHER" id="PTHR10151:SF120">
    <property type="entry name" value="BIS(5'-ADENOSYL)-TRIPHOSPHATASE"/>
    <property type="match status" value="1"/>
</dbReference>
<dbReference type="GO" id="GO:0047400">
    <property type="term" value="F:phosphonoacetate hydrolase activity"/>
    <property type="evidence" value="ECO:0007669"/>
    <property type="project" value="UniProtKB-EC"/>
</dbReference>
<sequence>MTDPILVNSRPYRLPSTPTIVVCVDGCEQEYINQAIQAGSAPFLAMLASEGTVLTGDCVVPSFTNPNNLSIVTGAPPSVHGICGNFFFDEEAGAEVLMNDVKYLRAPTILAAVARAGKRVAVVTAKDKLRSLLGHELQGICFSAERADRVSMAEHGIEDIVSRVGLPVPDVYSAGLSEFVFAAGLSILKTERPDLMYLSTTDYVQHKHAPGTPEANAFYAMMDSYFQRYHDEGAVLAITADHGMNAKTDAIGRPNIVFLQDRLDERYGTQASRVILPITDPYVVHHGALGSYATVYLRDRETCPEVMQFLAGINGVEAVLTRAQASQRFELPSDRIGDIVVLGERLTVLGSSSGEHDLSGLTVPLRSHGGASEQKIPLIFNRKLSGVDDARRLRNFDAIDLALNYLA</sequence>
<evidence type="ECO:0000313" key="2">
    <source>
        <dbReference type="Proteomes" id="UP000494115"/>
    </source>
</evidence>
<dbReference type="InterPro" id="IPR023116">
    <property type="entry name" value="Phosphonoacetate_hydro_insert"/>
</dbReference>
<keyword evidence="2" id="KW-1185">Reference proteome</keyword>
<evidence type="ECO:0000313" key="1">
    <source>
        <dbReference type="EMBL" id="CAB3793748.1"/>
    </source>
</evidence>
<dbReference type="InterPro" id="IPR012710">
    <property type="entry name" value="Phosphonoacetate_hydro"/>
</dbReference>
<accession>A0A6S7BCJ1</accession>
<dbReference type="AlphaFoldDB" id="A0A6S7BCJ1"/>
<dbReference type="InterPro" id="IPR017850">
    <property type="entry name" value="Alkaline_phosphatase_core_sf"/>
</dbReference>
<dbReference type="Gene3D" id="3.40.720.10">
    <property type="entry name" value="Alkaline Phosphatase, subunit A"/>
    <property type="match status" value="1"/>
</dbReference>
<dbReference type="InterPro" id="IPR002591">
    <property type="entry name" value="Phosphodiest/P_Trfase"/>
</dbReference>
<reference evidence="1 2" key="1">
    <citation type="submission" date="2020-04" db="EMBL/GenBank/DDBJ databases">
        <authorList>
            <person name="De Canck E."/>
        </authorList>
    </citation>
    <scope>NUCLEOTIDE SEQUENCE [LARGE SCALE GENOMIC DNA]</scope>
    <source>
        <strain evidence="1 2">LMG 28138</strain>
    </source>
</reference>
<dbReference type="Proteomes" id="UP000494115">
    <property type="component" value="Unassembled WGS sequence"/>
</dbReference>
<dbReference type="PANTHER" id="PTHR10151">
    <property type="entry name" value="ECTONUCLEOTIDE PYROPHOSPHATASE/PHOSPHODIESTERASE"/>
    <property type="match status" value="1"/>
</dbReference>
<gene>
    <name evidence="1" type="primary">phnA</name>
    <name evidence="1" type="ORF">LMG28138_03576</name>
</gene>